<dbReference type="Proteomes" id="UP000607645">
    <property type="component" value="Unassembled WGS sequence"/>
</dbReference>
<keyword evidence="1" id="KW-0812">Transmembrane</keyword>
<evidence type="ECO:0000313" key="3">
    <source>
        <dbReference type="Proteomes" id="UP000607645"/>
    </source>
</evidence>
<reference evidence="2" key="1">
    <citation type="submission" date="2020-08" db="EMBL/GenBank/DDBJ databases">
        <title>Genome public.</title>
        <authorList>
            <person name="Liu C."/>
            <person name="Sun Q."/>
        </authorList>
    </citation>
    <scope>NUCLEOTIDE SEQUENCE</scope>
    <source>
        <strain evidence="2">NSJ-52</strain>
    </source>
</reference>
<evidence type="ECO:0000313" key="2">
    <source>
        <dbReference type="EMBL" id="MBC5738100.1"/>
    </source>
</evidence>
<accession>A0A8J6JNN4</accession>
<feature type="transmembrane region" description="Helical" evidence="1">
    <location>
        <begin position="52"/>
        <end position="69"/>
    </location>
</feature>
<protein>
    <submittedName>
        <fullName evidence="2">Pro-sigmaK processing inhibitor BofA family protein</fullName>
    </submittedName>
</protein>
<keyword evidence="3" id="KW-1185">Reference proteome</keyword>
<dbReference type="EMBL" id="JACOPQ010000012">
    <property type="protein sequence ID" value="MBC5738100.1"/>
    <property type="molecule type" value="Genomic_DNA"/>
</dbReference>
<comment type="caution">
    <text evidence="2">The sequence shown here is derived from an EMBL/GenBank/DDBJ whole genome shotgun (WGS) entry which is preliminary data.</text>
</comment>
<keyword evidence="1" id="KW-0472">Membrane</keyword>
<dbReference type="AlphaFoldDB" id="A0A8J6JNN4"/>
<feature type="transmembrane region" description="Helical" evidence="1">
    <location>
        <begin position="81"/>
        <end position="102"/>
    </location>
</feature>
<evidence type="ECO:0000256" key="1">
    <source>
        <dbReference type="SAM" id="Phobius"/>
    </source>
</evidence>
<sequence length="133" mass="14049">MSSRSTPSSPGTLICSGGSRRLTEHLYADNPTPRPWQIFCGGAGSLESVIQILPWIVGGLILVIALAALRRPLEWLGRLAARTAVGLAVLFLLSKVGGYVGVHLGVNLVNALVMGVLGAPGFGLLLMLHWVLR</sequence>
<dbReference type="InterPro" id="IPR010001">
    <property type="entry name" value="BofA"/>
</dbReference>
<organism evidence="2 3">
    <name type="scientific">Lawsonibacter faecis</name>
    <dbReference type="NCBI Taxonomy" id="2763052"/>
    <lineage>
        <taxon>Bacteria</taxon>
        <taxon>Bacillati</taxon>
        <taxon>Bacillota</taxon>
        <taxon>Clostridia</taxon>
        <taxon>Eubacteriales</taxon>
        <taxon>Oscillospiraceae</taxon>
        <taxon>Lawsonibacter</taxon>
    </lineage>
</organism>
<proteinExistence type="predicted"/>
<name>A0A8J6JNN4_9FIRM</name>
<gene>
    <name evidence="2" type="ORF">H8S62_13895</name>
</gene>
<keyword evidence="1" id="KW-1133">Transmembrane helix</keyword>
<feature type="transmembrane region" description="Helical" evidence="1">
    <location>
        <begin position="108"/>
        <end position="132"/>
    </location>
</feature>
<dbReference type="Pfam" id="PF07441">
    <property type="entry name" value="BofA"/>
    <property type="match status" value="1"/>
</dbReference>